<feature type="binding site" evidence="5">
    <location>
        <position position="142"/>
    </location>
    <ligand>
        <name>pyridoxal 5'-phosphate</name>
        <dbReference type="ChEBI" id="CHEBI:597326"/>
    </ligand>
</feature>
<dbReference type="GO" id="GO:0097053">
    <property type="term" value="P:L-kynurenine catabolic process"/>
    <property type="evidence" value="ECO:0007669"/>
    <property type="project" value="UniProtKB-UniRule"/>
</dbReference>
<dbReference type="GO" id="GO:0030170">
    <property type="term" value="F:pyridoxal phosphate binding"/>
    <property type="evidence" value="ECO:0007669"/>
    <property type="project" value="UniProtKB-UniRule"/>
</dbReference>
<dbReference type="HAMAP" id="MF_01970">
    <property type="entry name" value="Kynureninase"/>
    <property type="match status" value="1"/>
</dbReference>
<dbReference type="InterPro" id="IPR015424">
    <property type="entry name" value="PyrdxlP-dep_Trfase"/>
</dbReference>
<evidence type="ECO:0000256" key="4">
    <source>
        <dbReference type="ARBA" id="ARBA00022898"/>
    </source>
</evidence>
<dbReference type="InterPro" id="IPR015421">
    <property type="entry name" value="PyrdxlP-dep_Trfase_major"/>
</dbReference>
<keyword evidence="10" id="KW-1185">Reference proteome</keyword>
<name>A0A7H8RDT4_TALRU</name>
<proteinExistence type="inferred from homology"/>
<organism evidence="9 10">
    <name type="scientific">Talaromyces rugulosus</name>
    <name type="common">Penicillium rugulosum</name>
    <dbReference type="NCBI Taxonomy" id="121627"/>
    <lineage>
        <taxon>Eukaryota</taxon>
        <taxon>Fungi</taxon>
        <taxon>Dikarya</taxon>
        <taxon>Ascomycota</taxon>
        <taxon>Pezizomycotina</taxon>
        <taxon>Eurotiomycetes</taxon>
        <taxon>Eurotiomycetidae</taxon>
        <taxon>Eurotiales</taxon>
        <taxon>Trichocomaceae</taxon>
        <taxon>Talaromyces</taxon>
        <taxon>Talaromyces sect. Islandici</taxon>
    </lineage>
</organism>
<feature type="binding site" evidence="5">
    <location>
        <position position="280"/>
    </location>
    <ligand>
        <name>pyridoxal 5'-phosphate</name>
        <dbReference type="ChEBI" id="CHEBI:597326"/>
    </ligand>
</feature>
<comment type="subunit">
    <text evidence="5 6">Homodimer.</text>
</comment>
<comment type="catalytic activity">
    <reaction evidence="5 6">
        <text>L-kynurenine + H2O = anthranilate + L-alanine + H(+)</text>
        <dbReference type="Rhea" id="RHEA:16813"/>
        <dbReference type="ChEBI" id="CHEBI:15377"/>
        <dbReference type="ChEBI" id="CHEBI:15378"/>
        <dbReference type="ChEBI" id="CHEBI:16567"/>
        <dbReference type="ChEBI" id="CHEBI:57959"/>
        <dbReference type="ChEBI" id="CHEBI:57972"/>
        <dbReference type="EC" id="3.7.1.3"/>
    </reaction>
</comment>
<feature type="domain" description="Aminotransferase class V" evidence="8">
    <location>
        <begin position="208"/>
        <end position="298"/>
    </location>
</feature>
<keyword evidence="4 5" id="KW-0663">Pyridoxal phosphate</keyword>
<dbReference type="SUPFAM" id="SSF53383">
    <property type="entry name" value="PLP-dependent transferases"/>
    <property type="match status" value="1"/>
</dbReference>
<dbReference type="Pfam" id="PF00266">
    <property type="entry name" value="Aminotran_5"/>
    <property type="match status" value="1"/>
</dbReference>
<dbReference type="UniPathway" id="UPA00253">
    <property type="reaction ID" value="UER00329"/>
</dbReference>
<accession>A0A7H8RDT4</accession>
<feature type="region of interest" description="Disordered" evidence="7">
    <location>
        <begin position="1"/>
        <end position="26"/>
    </location>
</feature>
<keyword evidence="1 5" id="KW-0963">Cytoplasm</keyword>
<dbReference type="PANTHER" id="PTHR14084">
    <property type="entry name" value="KYNURENINASE"/>
    <property type="match status" value="1"/>
</dbReference>
<evidence type="ECO:0000259" key="8">
    <source>
        <dbReference type="Pfam" id="PF00266"/>
    </source>
</evidence>
<protein>
    <recommendedName>
        <fullName evidence="5 6">Kynureninase</fullName>
        <ecNumber evidence="5 6">3.7.1.3</ecNumber>
    </recommendedName>
    <alternativeName>
        <fullName evidence="5">Biosynthesis of nicotinic acid protein 5</fullName>
    </alternativeName>
    <alternativeName>
        <fullName evidence="5">L-kynurenine hydrolase</fullName>
    </alternativeName>
</protein>
<evidence type="ECO:0000256" key="3">
    <source>
        <dbReference type="ARBA" id="ARBA00022801"/>
    </source>
</evidence>
<dbReference type="NCBIfam" id="TIGR01814">
    <property type="entry name" value="kynureninase"/>
    <property type="match status" value="1"/>
</dbReference>
<reference evidence="10" key="1">
    <citation type="submission" date="2020-06" db="EMBL/GenBank/DDBJ databases">
        <title>A chromosome-scale genome assembly of Talaromyces rugulosus W13939.</title>
        <authorList>
            <person name="Wang B."/>
            <person name="Guo L."/>
            <person name="Ye K."/>
            <person name="Wang L."/>
        </authorList>
    </citation>
    <scope>NUCLEOTIDE SEQUENCE [LARGE SCALE GENOMIC DNA]</scope>
    <source>
        <strain evidence="10">W13939</strain>
    </source>
</reference>
<dbReference type="Gene3D" id="3.90.1150.10">
    <property type="entry name" value="Aspartate Aminotransferase, domain 1"/>
    <property type="match status" value="1"/>
</dbReference>
<dbReference type="Pfam" id="PF22580">
    <property type="entry name" value="KYNU_C"/>
    <property type="match status" value="1"/>
</dbReference>
<dbReference type="EMBL" id="CP055903">
    <property type="protein sequence ID" value="QKX64247.1"/>
    <property type="molecule type" value="Genomic_DNA"/>
</dbReference>
<evidence type="ECO:0000256" key="1">
    <source>
        <dbReference type="ARBA" id="ARBA00022490"/>
    </source>
</evidence>
<comment type="pathway">
    <text evidence="5 6">Cofactor biosynthesis; NAD(+) biosynthesis; quinolinate from L-kynurenine: step 2/3.</text>
</comment>
<feature type="binding site" evidence="5">
    <location>
        <position position="143"/>
    </location>
    <ligand>
        <name>pyridoxal 5'-phosphate</name>
        <dbReference type="ChEBI" id="CHEBI:597326"/>
    </ligand>
</feature>
<evidence type="ECO:0000256" key="6">
    <source>
        <dbReference type="PIRNR" id="PIRNR038800"/>
    </source>
</evidence>
<evidence type="ECO:0000256" key="7">
    <source>
        <dbReference type="SAM" id="MobiDB-lite"/>
    </source>
</evidence>
<evidence type="ECO:0000313" key="9">
    <source>
        <dbReference type="EMBL" id="QKX64247.1"/>
    </source>
</evidence>
<dbReference type="EC" id="3.7.1.3" evidence="5 6"/>
<feature type="binding site" evidence="5">
    <location>
        <position position="320"/>
    </location>
    <ligand>
        <name>pyridoxal 5'-phosphate</name>
        <dbReference type="ChEBI" id="CHEBI:597326"/>
    </ligand>
</feature>
<dbReference type="GO" id="GO:0005737">
    <property type="term" value="C:cytoplasm"/>
    <property type="evidence" value="ECO:0007669"/>
    <property type="project" value="UniProtKB-SubCell"/>
</dbReference>
<dbReference type="InterPro" id="IPR000192">
    <property type="entry name" value="Aminotrans_V_dom"/>
</dbReference>
<evidence type="ECO:0000256" key="2">
    <source>
        <dbReference type="ARBA" id="ARBA00022642"/>
    </source>
</evidence>
<comment type="catalytic activity">
    <reaction evidence="6">
        <text>3-hydroxy-L-kynurenine + H2O = 3-hydroxyanthranilate + L-alanine + H(+)</text>
        <dbReference type="Rhea" id="RHEA:25143"/>
        <dbReference type="ChEBI" id="CHEBI:15377"/>
        <dbReference type="ChEBI" id="CHEBI:15378"/>
        <dbReference type="ChEBI" id="CHEBI:36559"/>
        <dbReference type="ChEBI" id="CHEBI:57972"/>
        <dbReference type="ChEBI" id="CHEBI:58125"/>
        <dbReference type="EC" id="3.7.1.3"/>
    </reaction>
</comment>
<dbReference type="GO" id="GO:0034354">
    <property type="term" value="P:'de novo' NAD+ biosynthetic process from L-tryptophan"/>
    <property type="evidence" value="ECO:0007669"/>
    <property type="project" value="UniProtKB-UniRule"/>
</dbReference>
<comment type="function">
    <text evidence="5 6">Catalyzes the cleavage of L-kynurenine (L-Kyn) and L-3-hydroxykynurenine (L-3OHKyn) into anthranilic acid (AA) and 3-hydroxyanthranilic acid (3-OHAA), respectively.</text>
</comment>
<keyword evidence="3 5" id="KW-0378">Hydrolase</keyword>
<dbReference type="UniPathway" id="UPA00334">
    <property type="reaction ID" value="UER00455"/>
</dbReference>
<keyword evidence="2 5" id="KW-0662">Pyridine nucleotide biosynthesis</keyword>
<dbReference type="InterPro" id="IPR015422">
    <property type="entry name" value="PyrdxlP-dep_Trfase_small"/>
</dbReference>
<sequence length="471" mass="51655">MAPGLVVPTYEGQREPSKFPSNATSRQYAESLDGADPLRSFREKFIIPSKANLKTTKLAKPGLSSEPSIYFCGNSLGLQPRATAKYLEAHLDTWSSIGVCGHFRDLEGSPLKQWQLLSEQAAADMSRIVGAAPEEVAAMGTLTSNLHHLLASFYTPTDSKHKILLDWKAFPSDHYAIESQVKWHGRNPEDSMVLIGPNEGEYAISTEKILSTIDEHASDAALLLLPGIQYYSGQLFDIPKITAHAQARGLVVGWDLAHAYGNVDVKLHDWNVDFAVWCTYKYGNAGPGAIGGLFVHERHGTVDYSQGEDKPVFRNRLAGWYGGDRSVRFNMDNKFKPIPGAGGFQVSNPSAVDLASLCSALSVFNETSIAEVRAKSLAITGYLEYLLLAGTTDETRQFTIITPTDPHARGAQLSLLLKPGLLDRVSQRLEDAGIICDKRQPDVVRAAPAPLYNTFTEVWEFVNEFKTALQG</sequence>
<comment type="pathway">
    <text evidence="5 6">Amino-acid degradation; L-kynurenine degradation; L-alanine and anthranilate from L-kynurenine: step 1/1.</text>
</comment>
<dbReference type="GO" id="GO:0019805">
    <property type="term" value="P:quinolinate biosynthetic process"/>
    <property type="evidence" value="ECO:0007669"/>
    <property type="project" value="UniProtKB-UniRule"/>
</dbReference>
<dbReference type="PANTHER" id="PTHR14084:SF2">
    <property type="entry name" value="KYNURENINASE 2"/>
    <property type="match status" value="1"/>
</dbReference>
<dbReference type="OrthoDB" id="5978656at2759"/>
<feature type="binding site" evidence="5">
    <location>
        <position position="348"/>
    </location>
    <ligand>
        <name>pyridoxal 5'-phosphate</name>
        <dbReference type="ChEBI" id="CHEBI:597326"/>
    </ligand>
</feature>
<evidence type="ECO:0000256" key="5">
    <source>
        <dbReference type="HAMAP-Rule" id="MF_03017"/>
    </source>
</evidence>
<dbReference type="AlphaFoldDB" id="A0A7H8RDT4"/>
<feature type="binding site" evidence="5">
    <location>
        <position position="258"/>
    </location>
    <ligand>
        <name>pyridoxal 5'-phosphate</name>
        <dbReference type="ChEBI" id="CHEBI:597326"/>
    </ligand>
</feature>
<feature type="binding site" evidence="5">
    <location>
        <begin position="170"/>
        <end position="173"/>
    </location>
    <ligand>
        <name>pyridoxal 5'-phosphate</name>
        <dbReference type="ChEBI" id="CHEBI:597326"/>
    </ligand>
</feature>
<dbReference type="FunFam" id="3.40.640.10:FF:000031">
    <property type="entry name" value="Kynureninase"/>
    <property type="match status" value="1"/>
</dbReference>
<evidence type="ECO:0000313" key="10">
    <source>
        <dbReference type="Proteomes" id="UP000509510"/>
    </source>
</evidence>
<comment type="caution">
    <text evidence="5">Lacks conserved residue(s) required for the propagation of feature annotation.</text>
</comment>
<comment type="subcellular location">
    <subcellularLocation>
        <location evidence="5 6">Cytoplasm</location>
    </subcellularLocation>
</comment>
<comment type="similarity">
    <text evidence="5 6">Belongs to the kynureninase family.</text>
</comment>
<feature type="binding site" evidence="5">
    <location>
        <position position="255"/>
    </location>
    <ligand>
        <name>pyridoxal 5'-phosphate</name>
        <dbReference type="ChEBI" id="CHEBI:597326"/>
    </ligand>
</feature>
<dbReference type="GO" id="GO:0019441">
    <property type="term" value="P:L-tryptophan catabolic process to kynurenine"/>
    <property type="evidence" value="ECO:0007669"/>
    <property type="project" value="TreeGrafter"/>
</dbReference>
<comment type="cofactor">
    <cofactor evidence="5 6">
        <name>pyridoxal 5'-phosphate</name>
        <dbReference type="ChEBI" id="CHEBI:597326"/>
    </cofactor>
</comment>
<dbReference type="GO" id="GO:0043420">
    <property type="term" value="P:anthranilate metabolic process"/>
    <property type="evidence" value="ECO:0007669"/>
    <property type="project" value="UniProtKB-UniRule"/>
</dbReference>
<dbReference type="Gene3D" id="3.40.640.10">
    <property type="entry name" value="Type I PLP-dependent aspartate aminotransferase-like (Major domain)"/>
    <property type="match status" value="1"/>
</dbReference>
<dbReference type="InterPro" id="IPR010111">
    <property type="entry name" value="Kynureninase"/>
</dbReference>
<dbReference type="PIRSF" id="PIRSF038800">
    <property type="entry name" value="KYNU"/>
    <property type="match status" value="1"/>
</dbReference>
<dbReference type="GO" id="GO:0030429">
    <property type="term" value="F:kynureninase activity"/>
    <property type="evidence" value="ECO:0007669"/>
    <property type="project" value="UniProtKB-UniRule"/>
</dbReference>
<gene>
    <name evidence="5" type="primary">BNA5</name>
    <name evidence="9" type="ORF">TRUGW13939_11420</name>
</gene>
<feature type="modified residue" description="N6-(pyridoxal phosphate)lysine" evidence="5">
    <location>
        <position position="281"/>
    </location>
</feature>
<dbReference type="Proteomes" id="UP000509510">
    <property type="component" value="Chromosome VI"/>
</dbReference>